<dbReference type="Proteomes" id="UP000030853">
    <property type="component" value="Unassembled WGS sequence"/>
</dbReference>
<dbReference type="AlphaFoldDB" id="A0A0B1R288"/>
<dbReference type="SUPFAM" id="SSF69279">
    <property type="entry name" value="Phage tail proteins"/>
    <property type="match status" value="1"/>
</dbReference>
<dbReference type="RefSeq" id="WP_039332775.1">
    <property type="nucleotide sequence ID" value="NZ_JTJJ01000056.1"/>
</dbReference>
<accession>A0A0B1R288</accession>
<comment type="caution">
    <text evidence="1">The sequence shown here is derived from an EMBL/GenBank/DDBJ whole genome shotgun (WGS) entry which is preliminary data.</text>
</comment>
<proteinExistence type="predicted"/>
<dbReference type="EMBL" id="JTJJ01000056">
    <property type="protein sequence ID" value="KHJ67128.1"/>
    <property type="molecule type" value="Genomic_DNA"/>
</dbReference>
<gene>
    <name evidence="1" type="ORF">QU24_15560</name>
</gene>
<evidence type="ECO:0000313" key="2">
    <source>
        <dbReference type="Proteomes" id="UP000030853"/>
    </source>
</evidence>
<reference evidence="1 2" key="1">
    <citation type="submission" date="2014-11" db="EMBL/GenBank/DDBJ databases">
        <title>Genome sequencing of Pantoea rodasii ND03.</title>
        <authorList>
            <person name="Muhamad Yunos N.Y."/>
            <person name="Chan K.-G."/>
        </authorList>
    </citation>
    <scope>NUCLEOTIDE SEQUENCE [LARGE SCALE GENOMIC DNA]</scope>
    <source>
        <strain evidence="1 2">ND03</strain>
    </source>
</reference>
<sequence>MDINHPIIESSARHVSGRCLLNGTDVPFVSFSVESNAFRGAGTFDLTLAISALPAAMQLLNWWAVQTTIRVELFISIITQSGVDEKRHITGNIDTWHYEPARFEISAEGRDFTAKLIDTKTPGESFKNMTSSQIAITLAHRHGLKPIVTATTQRVGEFYQIDRAHLTGEQTEWDLITTLAGIENFSVYVEGDNLHFGPRPGPCSEGNYVIRWQPPGEQAYPQCNISDDLSFSRALTISRGVTVEVLSWNAKRKNKQFTVSYPRPAKNTTPGIAASETQVYRVIRNGLTPEAALALAQSIYQQIVQHEMTFSGSTAGDNLLMPDTPVRIECTQSPFDQTYWCDRVRRTLSWDTGYTMHLSGKNHSPALEVRQ</sequence>
<name>A0A0B1R288_9GAMM</name>
<protein>
    <submittedName>
        <fullName evidence="1">Type IV secretion protein Rhs</fullName>
    </submittedName>
</protein>
<evidence type="ECO:0000313" key="1">
    <source>
        <dbReference type="EMBL" id="KHJ67128.1"/>
    </source>
</evidence>
<organism evidence="1 2">
    <name type="scientific">Pantoea rodasii</name>
    <dbReference type="NCBI Taxonomy" id="1076549"/>
    <lineage>
        <taxon>Bacteria</taxon>
        <taxon>Pseudomonadati</taxon>
        <taxon>Pseudomonadota</taxon>
        <taxon>Gammaproteobacteria</taxon>
        <taxon>Enterobacterales</taxon>
        <taxon>Erwiniaceae</taxon>
        <taxon>Pantoea</taxon>
    </lineage>
</organism>